<keyword evidence="1" id="KW-1133">Transmembrane helix</keyword>
<dbReference type="RefSeq" id="WP_179411039.1">
    <property type="nucleotide sequence ID" value="NZ_CP063379.1"/>
</dbReference>
<keyword evidence="1" id="KW-0812">Transmembrane</keyword>
<evidence type="ECO:0000313" key="3">
    <source>
        <dbReference type="Proteomes" id="UP000664385"/>
    </source>
</evidence>
<dbReference type="EMBL" id="JAEMWU010000001">
    <property type="protein sequence ID" value="MBN8205948.1"/>
    <property type="molecule type" value="Genomic_DNA"/>
</dbReference>
<comment type="caution">
    <text evidence="2">The sequence shown here is derived from an EMBL/GenBank/DDBJ whole genome shotgun (WGS) entry which is preliminary data.</text>
</comment>
<feature type="transmembrane region" description="Helical" evidence="1">
    <location>
        <begin position="81"/>
        <end position="100"/>
    </location>
</feature>
<gene>
    <name evidence="2" type="ORF">JF543_08230</name>
</gene>
<accession>A0A939DXN1</accession>
<sequence length="115" mass="12244">MSESTTPQQTAPGKLRSAMHGALVGLFGMAYAFLVWTAIFYLTQMAQAGLSGYGWAVLLLPALVPMVVFVIALSLSRRRSLGAFTLVMLAGLGLSAVFWLDTLSYALRNGASLLS</sequence>
<name>A0A939DXN1_9MICO</name>
<evidence type="ECO:0000256" key="1">
    <source>
        <dbReference type="SAM" id="Phobius"/>
    </source>
</evidence>
<evidence type="ECO:0000313" key="2">
    <source>
        <dbReference type="EMBL" id="MBN8205948.1"/>
    </source>
</evidence>
<reference evidence="2" key="1">
    <citation type="submission" date="2020-12" db="EMBL/GenBank/DDBJ databases">
        <title>PHA producing bacteria isolated from mangrove.</title>
        <authorList>
            <person name="Zheng W."/>
            <person name="Yu S."/>
            <person name="Huang Y."/>
        </authorList>
    </citation>
    <scope>NUCLEOTIDE SEQUENCE</scope>
    <source>
        <strain evidence="2">GN8-5</strain>
    </source>
</reference>
<keyword evidence="1" id="KW-0472">Membrane</keyword>
<feature type="transmembrane region" description="Helical" evidence="1">
    <location>
        <begin position="21"/>
        <end position="41"/>
    </location>
</feature>
<organism evidence="2 3">
    <name type="scientific">Microbacterium esteraromaticum</name>
    <dbReference type="NCBI Taxonomy" id="57043"/>
    <lineage>
        <taxon>Bacteria</taxon>
        <taxon>Bacillati</taxon>
        <taxon>Actinomycetota</taxon>
        <taxon>Actinomycetes</taxon>
        <taxon>Micrococcales</taxon>
        <taxon>Microbacteriaceae</taxon>
        <taxon>Microbacterium</taxon>
    </lineage>
</organism>
<proteinExistence type="predicted"/>
<dbReference type="AlphaFoldDB" id="A0A939DXN1"/>
<protein>
    <submittedName>
        <fullName evidence="2">Uncharacterized protein</fullName>
    </submittedName>
</protein>
<dbReference type="Proteomes" id="UP000664385">
    <property type="component" value="Unassembled WGS sequence"/>
</dbReference>
<feature type="transmembrane region" description="Helical" evidence="1">
    <location>
        <begin position="53"/>
        <end position="74"/>
    </location>
</feature>